<dbReference type="InterPro" id="IPR027268">
    <property type="entry name" value="Peptidase_M4/M1_CTD_sf"/>
</dbReference>
<dbReference type="InterPro" id="IPR014782">
    <property type="entry name" value="Peptidase_M1_dom"/>
</dbReference>
<proteinExistence type="predicted"/>
<dbReference type="SUPFAM" id="SSF55486">
    <property type="entry name" value="Metalloproteases ('zincins'), catalytic domain"/>
    <property type="match status" value="1"/>
</dbReference>
<reference evidence="3" key="1">
    <citation type="journal article" date="2019" name="Int. J. Syst. Evol. Microbiol.">
        <title>The Global Catalogue of Microorganisms (GCM) 10K type strain sequencing project: providing services to taxonomists for standard genome sequencing and annotation.</title>
        <authorList>
            <consortium name="The Broad Institute Genomics Platform"/>
            <consortium name="The Broad Institute Genome Sequencing Center for Infectious Disease"/>
            <person name="Wu L."/>
            <person name="Ma J."/>
        </authorList>
    </citation>
    <scope>NUCLEOTIDE SEQUENCE [LARGE SCALE GENOMIC DNA]</scope>
    <source>
        <strain evidence="3">JCM 18019</strain>
    </source>
</reference>
<dbReference type="Proteomes" id="UP001500353">
    <property type="component" value="Unassembled WGS sequence"/>
</dbReference>
<feature type="domain" description="Peptidase M1 membrane alanine aminopeptidase" evidence="1">
    <location>
        <begin position="372"/>
        <end position="554"/>
    </location>
</feature>
<evidence type="ECO:0000313" key="2">
    <source>
        <dbReference type="EMBL" id="GAA5094071.1"/>
    </source>
</evidence>
<evidence type="ECO:0000259" key="1">
    <source>
        <dbReference type="Pfam" id="PF01433"/>
    </source>
</evidence>
<dbReference type="CDD" id="cd09604">
    <property type="entry name" value="M1_APN_like"/>
    <property type="match status" value="1"/>
</dbReference>
<name>A0ABP9MB39_9FLAO</name>
<accession>A0ABP9MB39</accession>
<dbReference type="Gene3D" id="1.10.390.10">
    <property type="entry name" value="Neutral Protease Domain 2"/>
    <property type="match status" value="1"/>
</dbReference>
<protein>
    <submittedName>
        <fullName evidence="2">M1 family metallopeptidase</fullName>
    </submittedName>
</protein>
<organism evidence="2 3">
    <name type="scientific">Chryseobacterium ginsengisoli</name>
    <dbReference type="NCBI Taxonomy" id="363853"/>
    <lineage>
        <taxon>Bacteria</taxon>
        <taxon>Pseudomonadati</taxon>
        <taxon>Bacteroidota</taxon>
        <taxon>Flavobacteriia</taxon>
        <taxon>Flavobacteriales</taxon>
        <taxon>Weeksellaceae</taxon>
        <taxon>Chryseobacterium group</taxon>
        <taxon>Chryseobacterium</taxon>
    </lineage>
</organism>
<dbReference type="EMBL" id="BAABHX010000003">
    <property type="protein sequence ID" value="GAA5094071.1"/>
    <property type="molecule type" value="Genomic_DNA"/>
</dbReference>
<keyword evidence="3" id="KW-1185">Reference proteome</keyword>
<dbReference type="Pfam" id="PF01433">
    <property type="entry name" value="Peptidase_M1"/>
    <property type="match status" value="1"/>
</dbReference>
<comment type="caution">
    <text evidence="2">The sequence shown here is derived from an EMBL/GenBank/DDBJ whole genome shotgun (WGS) entry which is preliminary data.</text>
</comment>
<evidence type="ECO:0000313" key="3">
    <source>
        <dbReference type="Proteomes" id="UP001500353"/>
    </source>
</evidence>
<gene>
    <name evidence="2" type="ORF">GCM10023210_25400</name>
</gene>
<sequence length="649" mass="74988">MKNYTSGNNFIAVFCYFYVKLNTHYKKILMKRLVLGLLLLASWQFSAQELYMPRNIKKAYENGTRDLSGAPGKNYWQNKGIYNVEVKVDAGSKTVSGKETITYNNNSPNDLNELAIRFVNNLHKPQSPRSGVVSKDFLSSGLHIKSFIVNGEKYTIDSENWGTVEKVKLNSALKSKTKAEIKIEWEYPLSVQSGREGQIDPETFYVAYSFPRVSVYDDYNGWDMLPHSDRQEFYNDFNDYNFAITAPKNFVVWSTGDFLNPDAVLQPEYLKRYKSSLKSDKVIHIATEHEMKSGKVTKQNKWNVWKFKASHITDFCFALSNHYVWDAASVQLKTKRASVQAGYKADAKDFEHYVEWMQYNLDWFSKKWPGVEYPYNAMTAIQGYADMEYPMMINDTSIPDDFQDARLTADHEIAHTYFPFYMGINETRYAFMDEGWATTLEYLIGIDENGEAKAKEFYQNFRVKRWINDPSAEQDQPIITMSTQVSGAGYGNNSYVKASLSYLALKDYLGDDLFKKALLHYMNNWNGKHPIPWDYFNSMNTGSGKNLNWFFNNWFYTNNYIDLKVTNASQMNDLLTVNVDNVGGFAIPFDTEISYEDGTVEKLHFSPSVWEKDQKQTMLTVPIKKKVKSVNLDGGIFMDYTPKDNSRNL</sequence>